<dbReference type="SMART" id="SM00220">
    <property type="entry name" value="S_TKc"/>
    <property type="match status" value="1"/>
</dbReference>
<dbReference type="OrthoDB" id="504170at2759"/>
<dbReference type="PROSITE" id="PS50011">
    <property type="entry name" value="PROTEIN_KINASE_DOM"/>
    <property type="match status" value="1"/>
</dbReference>
<evidence type="ECO:0000313" key="6">
    <source>
        <dbReference type="Proteomes" id="UP000692954"/>
    </source>
</evidence>
<dbReference type="EMBL" id="CAJJDN010000122">
    <property type="protein sequence ID" value="CAD8119601.1"/>
    <property type="molecule type" value="Genomic_DNA"/>
</dbReference>
<evidence type="ECO:0000256" key="1">
    <source>
        <dbReference type="ARBA" id="ARBA00011245"/>
    </source>
</evidence>
<evidence type="ECO:0000313" key="5">
    <source>
        <dbReference type="EMBL" id="CAD8119601.1"/>
    </source>
</evidence>
<keyword evidence="6" id="KW-1185">Reference proteome</keyword>
<evidence type="ECO:0000256" key="2">
    <source>
        <dbReference type="ARBA" id="ARBA00022741"/>
    </source>
</evidence>
<dbReference type="GO" id="GO:0035556">
    <property type="term" value="P:intracellular signal transduction"/>
    <property type="evidence" value="ECO:0007669"/>
    <property type="project" value="TreeGrafter"/>
</dbReference>
<sequence length="417" mass="47975">MSITKYPFFKQVRFCTLISLNYNPLQLQLYQNTKLSDIMKLIQIAWQKNVTFIRLFKQDGTEIEECDLINIKKGTTLYVELSNEDIKLNIIQQQYDIIKKIGEGGQGVVLLGQHKITKELVALKKINYQALLGKEIDGISKESIILKALDHKNIVKLHQSFEMQNQKEIILIMEYLNGGSLINLANSKLTEGDAKLYSKQIVDAIAYCHEKNIVHCDLKLENIMLTSPNSKQIKIIDFGVSNYAGKLKQIDSVIGTLSYLAPEVLSSTYKYIQTSQDVWAVGCIIYGLVFGRLPFDGVNPSETYRNIIQCNYSYPKKNITKDLINLFSQIFINNPKERFNIFDIQNHSWFKELPQLNKLTLNRITSRNGRSTSVSIINNQRKSKDEDQIQIISQRKIVFSRRSNTRNDKSSFLNKIK</sequence>
<dbReference type="Proteomes" id="UP000692954">
    <property type="component" value="Unassembled WGS sequence"/>
</dbReference>
<dbReference type="PANTHER" id="PTHR24346">
    <property type="entry name" value="MAP/MICROTUBULE AFFINITY-REGULATING KINASE"/>
    <property type="match status" value="1"/>
</dbReference>
<dbReference type="PANTHER" id="PTHR24346:SF30">
    <property type="entry name" value="MATERNAL EMBRYONIC LEUCINE ZIPPER KINASE"/>
    <property type="match status" value="1"/>
</dbReference>
<evidence type="ECO:0000259" key="4">
    <source>
        <dbReference type="PROSITE" id="PS50011"/>
    </source>
</evidence>
<dbReference type="PROSITE" id="PS00108">
    <property type="entry name" value="PROTEIN_KINASE_ST"/>
    <property type="match status" value="1"/>
</dbReference>
<reference evidence="5" key="1">
    <citation type="submission" date="2021-01" db="EMBL/GenBank/DDBJ databases">
        <authorList>
            <consortium name="Genoscope - CEA"/>
            <person name="William W."/>
        </authorList>
    </citation>
    <scope>NUCLEOTIDE SEQUENCE</scope>
</reference>
<dbReference type="AlphaFoldDB" id="A0A8S1QV88"/>
<accession>A0A8S1QV88</accession>
<comment type="caution">
    <text evidence="5">The sequence shown here is derived from an EMBL/GenBank/DDBJ whole genome shotgun (WGS) entry which is preliminary data.</text>
</comment>
<keyword evidence="2" id="KW-0547">Nucleotide-binding</keyword>
<organism evidence="5 6">
    <name type="scientific">Paramecium sonneborni</name>
    <dbReference type="NCBI Taxonomy" id="65129"/>
    <lineage>
        <taxon>Eukaryota</taxon>
        <taxon>Sar</taxon>
        <taxon>Alveolata</taxon>
        <taxon>Ciliophora</taxon>
        <taxon>Intramacronucleata</taxon>
        <taxon>Oligohymenophorea</taxon>
        <taxon>Peniculida</taxon>
        <taxon>Parameciidae</taxon>
        <taxon>Paramecium</taxon>
    </lineage>
</organism>
<dbReference type="GO" id="GO:0004674">
    <property type="term" value="F:protein serine/threonine kinase activity"/>
    <property type="evidence" value="ECO:0007669"/>
    <property type="project" value="TreeGrafter"/>
</dbReference>
<name>A0A8S1QV88_9CILI</name>
<evidence type="ECO:0000256" key="3">
    <source>
        <dbReference type="ARBA" id="ARBA00022840"/>
    </source>
</evidence>
<dbReference type="Pfam" id="PF00069">
    <property type="entry name" value="Pkinase"/>
    <property type="match status" value="1"/>
</dbReference>
<dbReference type="FunFam" id="1.10.510.10:FF:000571">
    <property type="entry name" value="Maternal embryonic leucine zipper kinase"/>
    <property type="match status" value="1"/>
</dbReference>
<dbReference type="GO" id="GO:0005737">
    <property type="term" value="C:cytoplasm"/>
    <property type="evidence" value="ECO:0007669"/>
    <property type="project" value="TreeGrafter"/>
</dbReference>
<keyword evidence="3" id="KW-0067">ATP-binding</keyword>
<dbReference type="InterPro" id="IPR000719">
    <property type="entry name" value="Prot_kinase_dom"/>
</dbReference>
<comment type="subunit">
    <text evidence="1">Monomer.</text>
</comment>
<dbReference type="InterPro" id="IPR008271">
    <property type="entry name" value="Ser/Thr_kinase_AS"/>
</dbReference>
<dbReference type="GO" id="GO:0005524">
    <property type="term" value="F:ATP binding"/>
    <property type="evidence" value="ECO:0007669"/>
    <property type="project" value="UniProtKB-KW"/>
</dbReference>
<feature type="domain" description="Protein kinase" evidence="4">
    <location>
        <begin position="95"/>
        <end position="350"/>
    </location>
</feature>
<gene>
    <name evidence="5" type="ORF">PSON_ATCC_30995.1.T1220021</name>
</gene>
<proteinExistence type="predicted"/>
<protein>
    <recommendedName>
        <fullName evidence="4">Protein kinase domain-containing protein</fullName>
    </recommendedName>
</protein>